<reference evidence="3 4" key="1">
    <citation type="submission" date="2016-08" db="EMBL/GenBank/DDBJ databases">
        <authorList>
            <person name="Varghese N."/>
            <person name="Submissions Spin"/>
        </authorList>
    </citation>
    <scope>NUCLEOTIDE SEQUENCE [LARGE SCALE GENOMIC DNA]</scope>
    <source>
        <strain evidence="3 4">R-53116</strain>
    </source>
</reference>
<proteinExistence type="predicted"/>
<dbReference type="PANTHER" id="PTHR38733">
    <property type="entry name" value="PROTEIN MCRC"/>
    <property type="match status" value="1"/>
</dbReference>
<evidence type="ECO:0000313" key="3">
    <source>
        <dbReference type="EMBL" id="SCB84167.1"/>
    </source>
</evidence>
<dbReference type="PROSITE" id="PS51372">
    <property type="entry name" value="PRD_2"/>
    <property type="match status" value="1"/>
</dbReference>
<accession>A0A4Y4G0P7</accession>
<evidence type="ECO:0000313" key="4">
    <source>
        <dbReference type="Proteomes" id="UP000182448"/>
    </source>
</evidence>
<keyword evidence="3" id="KW-0255">Endonuclease</keyword>
<gene>
    <name evidence="3" type="ORF">GA0061075_103158</name>
    <name evidence="2" type="ORF">HF960_01975</name>
</gene>
<evidence type="ECO:0000313" key="2">
    <source>
        <dbReference type="EMBL" id="NKY66470.1"/>
    </source>
</evidence>
<dbReference type="PANTHER" id="PTHR38733:SF1">
    <property type="entry name" value="TYPE IV METHYL-DIRECTED RESTRICTION ENZYME ECOKMCRBC"/>
    <property type="match status" value="1"/>
</dbReference>
<organism evidence="2 5">
    <name type="scientific">Weissella hellenica</name>
    <dbReference type="NCBI Taxonomy" id="46256"/>
    <lineage>
        <taxon>Bacteria</taxon>
        <taxon>Bacillati</taxon>
        <taxon>Bacillota</taxon>
        <taxon>Bacilli</taxon>
        <taxon>Lactobacillales</taxon>
        <taxon>Lactobacillaceae</taxon>
        <taxon>Weissella</taxon>
    </lineage>
</organism>
<name>A0A4Y4G0P7_WEIHE</name>
<keyword evidence="4" id="KW-1185">Reference proteome</keyword>
<dbReference type="EMBL" id="JAAXPM010000002">
    <property type="protein sequence ID" value="NKY66470.1"/>
    <property type="molecule type" value="Genomic_DNA"/>
</dbReference>
<protein>
    <submittedName>
        <fullName evidence="2">3-isopropylmalate dehydrogenase</fullName>
    </submittedName>
    <submittedName>
        <fullName evidence="3">5-methylcytosine-specific restriction endonuclease McrBC, regulatory subunit McrC</fullName>
    </submittedName>
</protein>
<evidence type="ECO:0000313" key="5">
    <source>
        <dbReference type="Proteomes" id="UP000585749"/>
    </source>
</evidence>
<sequence>MIQVKDNSDVTKYQENPIVQELLDRDLSDLANENFIIFPPQLQSSDDLDGENYIFHQHNRHIRTGNTVGVMKRGAEEVRIHSRFYDSENETDDFFIKYLLHQVLSMSVVRTKINIDSADSYYDLLAFLFPMYLNSAMEEGVYKEYVKRQYNDANVKGPINIARHIKTNTPFMGRIAYDTREFSFDNRLTQLIRHTIEKLNAEYSYNFASDSLTKDNMKSIIHETPSYSRIERFKVLSENAANPVRHGYYEEYYLLQKLCIQILNEEKIGFDHEDDEIHGIIIDVAWLWEEYLNTLLSERFIHPENKNSRYGISLFSDIQRTVYPDFYSKDKRVVLDAKYKMLDNSEKGINREDRYQIISYLHVLAAERAGLAYPSKWKSDYVHAGKLDGFGGSLFKLPLMIPQNVESYDEFVTVIQESEMSFTSSLIEIF</sequence>
<evidence type="ECO:0000259" key="1">
    <source>
        <dbReference type="PROSITE" id="PS51372"/>
    </source>
</evidence>
<reference evidence="2 5" key="2">
    <citation type="submission" date="2020-04" db="EMBL/GenBank/DDBJ databases">
        <title>MicrobeNet Type strains.</title>
        <authorList>
            <person name="Nicholson A.C."/>
        </authorList>
    </citation>
    <scope>NUCLEOTIDE SEQUENCE [LARGE SCALE GENOMIC DNA]</scope>
    <source>
        <strain evidence="2 5">CCUG 33494</strain>
    </source>
</reference>
<feature type="domain" description="PRD" evidence="1">
    <location>
        <begin position="183"/>
        <end position="294"/>
    </location>
</feature>
<dbReference type="GO" id="GO:0004519">
    <property type="term" value="F:endonuclease activity"/>
    <property type="evidence" value="ECO:0007669"/>
    <property type="project" value="UniProtKB-KW"/>
</dbReference>
<dbReference type="GeneID" id="72423555"/>
<dbReference type="Proteomes" id="UP000585749">
    <property type="component" value="Unassembled WGS sequence"/>
</dbReference>
<dbReference type="AlphaFoldDB" id="A0A4Y4G0P7"/>
<dbReference type="Proteomes" id="UP000182448">
    <property type="component" value="Unassembled WGS sequence"/>
</dbReference>
<dbReference type="InterPro" id="IPR011608">
    <property type="entry name" value="PRD"/>
</dbReference>
<keyword evidence="3" id="KW-0540">Nuclease</keyword>
<dbReference type="Pfam" id="PF10117">
    <property type="entry name" value="McrBC"/>
    <property type="match status" value="1"/>
</dbReference>
<dbReference type="EMBL" id="FMAW01000003">
    <property type="protein sequence ID" value="SCB84167.1"/>
    <property type="molecule type" value="Genomic_DNA"/>
</dbReference>
<dbReference type="RefSeq" id="WP_074427023.1">
    <property type="nucleotide sequence ID" value="NZ_BJEG01000018.1"/>
</dbReference>
<keyword evidence="3" id="KW-0378">Hydrolase</keyword>
<comment type="caution">
    <text evidence="2">The sequence shown here is derived from an EMBL/GenBank/DDBJ whole genome shotgun (WGS) entry which is preliminary data.</text>
</comment>
<dbReference type="InterPro" id="IPR019292">
    <property type="entry name" value="McrC"/>
</dbReference>
<dbReference type="GO" id="GO:0006355">
    <property type="term" value="P:regulation of DNA-templated transcription"/>
    <property type="evidence" value="ECO:0007669"/>
    <property type="project" value="InterPro"/>
</dbReference>